<evidence type="ECO:0000313" key="2">
    <source>
        <dbReference type="EMBL" id="MES1927986.1"/>
    </source>
</evidence>
<evidence type="ECO:0000256" key="1">
    <source>
        <dbReference type="SAM" id="Phobius"/>
    </source>
</evidence>
<keyword evidence="1" id="KW-0472">Membrane</keyword>
<keyword evidence="1" id="KW-1133">Transmembrane helix</keyword>
<feature type="transmembrane region" description="Helical" evidence="1">
    <location>
        <begin position="35"/>
        <end position="56"/>
    </location>
</feature>
<feature type="transmembrane region" description="Helical" evidence="1">
    <location>
        <begin position="92"/>
        <end position="110"/>
    </location>
</feature>
<dbReference type="RefSeq" id="WP_353108781.1">
    <property type="nucleotide sequence ID" value="NZ_APND01000001.1"/>
</dbReference>
<comment type="caution">
    <text evidence="2">The sequence shown here is derived from an EMBL/GenBank/DDBJ whole genome shotgun (WGS) entry which is preliminary data.</text>
</comment>
<dbReference type="Proteomes" id="UP001460888">
    <property type="component" value="Unassembled WGS sequence"/>
</dbReference>
<keyword evidence="3" id="KW-1185">Reference proteome</keyword>
<accession>A0ABV2AWG4</accession>
<protein>
    <submittedName>
        <fullName evidence="2">Uncharacterized protein</fullName>
    </submittedName>
</protein>
<proteinExistence type="predicted"/>
<name>A0ABV2AWG4_9GAMM</name>
<reference evidence="2 3" key="1">
    <citation type="submission" date="2013-03" db="EMBL/GenBank/DDBJ databases">
        <title>Salinisphaera dokdonensis CL-ES53 Genome Sequencing.</title>
        <authorList>
            <person name="Li C."/>
            <person name="Lai Q."/>
            <person name="Shao Z."/>
        </authorList>
    </citation>
    <scope>NUCLEOTIDE SEQUENCE [LARGE SCALE GENOMIC DNA]</scope>
    <source>
        <strain evidence="2 3">CL-ES53</strain>
    </source>
</reference>
<feature type="transmembrane region" description="Helical" evidence="1">
    <location>
        <begin position="65"/>
        <end position="86"/>
    </location>
</feature>
<dbReference type="EMBL" id="APND01000001">
    <property type="protein sequence ID" value="MES1927986.1"/>
    <property type="molecule type" value="Genomic_DNA"/>
</dbReference>
<gene>
    <name evidence="2" type="ORF">SADO_01985</name>
</gene>
<sequence>MPLGFNDGLLLSTTHLRAMIDYLSGIAEAHAVDPLLFVLIYLVSTGPFLVVSGWLFHHIRKQRPLALLIFCWALCYTAPYLYVLAVGRDLPLWVYGMVALLIVGGLTLAARGLMYRLRHHEDPE</sequence>
<organism evidence="2 3">
    <name type="scientific">Salinisphaera dokdonensis CL-ES53</name>
    <dbReference type="NCBI Taxonomy" id="1304272"/>
    <lineage>
        <taxon>Bacteria</taxon>
        <taxon>Pseudomonadati</taxon>
        <taxon>Pseudomonadota</taxon>
        <taxon>Gammaproteobacteria</taxon>
        <taxon>Salinisphaerales</taxon>
        <taxon>Salinisphaeraceae</taxon>
        <taxon>Salinisphaera</taxon>
    </lineage>
</organism>
<evidence type="ECO:0000313" key="3">
    <source>
        <dbReference type="Proteomes" id="UP001460888"/>
    </source>
</evidence>
<keyword evidence="1" id="KW-0812">Transmembrane</keyword>